<evidence type="ECO:0000313" key="8">
    <source>
        <dbReference type="Proteomes" id="UP001165060"/>
    </source>
</evidence>
<feature type="coiled-coil region" evidence="4">
    <location>
        <begin position="792"/>
        <end position="822"/>
    </location>
</feature>
<dbReference type="InterPro" id="IPR052410">
    <property type="entry name" value="DRC5"/>
</dbReference>
<feature type="compositionally biased region" description="Acidic residues" evidence="5">
    <location>
        <begin position="231"/>
        <end position="245"/>
    </location>
</feature>
<dbReference type="Gene3D" id="1.25.40.10">
    <property type="entry name" value="Tetratricopeptide repeat domain"/>
    <property type="match status" value="1"/>
</dbReference>
<dbReference type="PANTHER" id="PTHR24107">
    <property type="entry name" value="YNEIN REGULATORY COMPLEX SUBUNIT 5"/>
    <property type="match status" value="1"/>
</dbReference>
<feature type="compositionally biased region" description="Acidic residues" evidence="5">
    <location>
        <begin position="599"/>
        <end position="611"/>
    </location>
</feature>
<comment type="subcellular location">
    <subcellularLocation>
        <location evidence="1">Cytoplasm</location>
        <location evidence="1">Cytoskeleton</location>
    </subcellularLocation>
</comment>
<feature type="compositionally biased region" description="Acidic residues" evidence="5">
    <location>
        <begin position="1773"/>
        <end position="1802"/>
    </location>
</feature>
<keyword evidence="8" id="KW-1185">Reference proteome</keyword>
<name>A0ABQ6N4R7_9STRA</name>
<dbReference type="SUPFAM" id="SSF52047">
    <property type="entry name" value="RNI-like"/>
    <property type="match status" value="1"/>
</dbReference>
<feature type="region of interest" description="Disordered" evidence="5">
    <location>
        <begin position="597"/>
        <end position="620"/>
    </location>
</feature>
<sequence>MPTWTKNAKKFNKKFKIDESKTDVKFIPKVEAPKPKPKADTYQTGFADWQLKSAKFRPPAPEPVHELYRQEVEYETWEEHYDDEGKRFYHNPTTGVSQWDTPALILKAMAADGKRQKKKEIAEFYAYQQQQEALGYGEEEEGYWDEQGNWVAAMQTQQPGLGLHQAQQMQPYDDEGYGDDGYYDEEDGEGYYDEEGNWVDNYDGPKRLGWDGDDDDGVEGGGGKLTRFAGDDGDDDDDDDDDDDPNTPPDTAAAEPSMASDIEKTRARLKGMNFVAKKGSEKKWAMLRGVKNVLSEVNDAGKLHDEDLVREEEIVAVCSLLANETVSIVIDDAVPRIALKIKKERLKAMEEKNHANWKVAHADFKTNKVEVEVELKVGSAAYLEAQVDEEEEESAGGEWDAYEEAKMAKKKKDAQSSSALDTASSVGIDGTDGRTLTKLVDDLENIGVESKKLARILFRLSHSKLGHAPLREIDITNDPIGDVGASCLATLLKTSSIVRMYLVNCSIGNVGTKAISQAALHNRSLMELYLNNNDVTDEGVRDIAVALGSSPTLKTLNLSSNRITEEGAKHIASMLVDPGCRLRSLFLSGRLDTTKQLEAAEDDEDDEEEEGNDAKKKLADKKRRTQSMFTDISAGTLAVLETKRKLAKKKGRIGFMGTIYLATALLAPHGCPLRNLTLVNCDLGPTPEGCKALSVALYGNETLEVLNISDNMIGQVGADYLSEALRVNKKLKNLIARNCGINQETVARLRNGVEKKEELDWIDRKDLARSAVEMRDWMLKIAQQNNFKFANQHVLEAQLEEQKKELDRENALQAEIENTQNKFKKGALKIIKQNVHQHILEKVDEAPTMGGMGMMVSSKSAPVLPTAEKPAASFKGLMKNRRWDDFSDEDIDLLNTCDTAELDAAATRDLLLSCKKLHEASLVCADECSAEIVEVSKVIQTTKEAIIAAELGHREKIASLKARAKEEQKVIDDLKVPMKKLNKDLKPLEEEVRESTVPLEAAKQVLLDLGNKTDREYAEVKKPERGMTMGEAIRDARARTNARGSIMPNSAAAAAKEKAEAEEAEKKKKEPEILKAARNRFDVMFAMTEDLKAQVQAIKSQLSQNVQTEQSCKANMAKLKKEMAASNDEVFQANQKTQEGYSESTKLVLSLQLKLRKSKLTATSMSARLDVLQGEAKKKQKKEDWTGLVKETCFNKAVDDKLRDAIFDEIAAETLLEDKSSMFKEIEANWKFVTSSTDMLEYNLKNLSDKVDEANHKLGLDLPVWKRDANEIAGVGLVPEWKKAKVLWDKVDGKKNKFEKGAYSLEVPEGVMREWEEVRAVFEPLDKEKTEAEEVLKECTSTKIKWEKELVVMKRDRDEFAPVYEQALAELNVVKEDYAHKRLLLATLQHDHMALISAEELRKNPPKTFSSKADQDAKEALVNFAKQFSDEINDASKVVSYHVTMRKIADMSRIRKEQLLLLEKEETKLTKEEFLMKLLRDALGVEHDIEHGSREWRWAMNNLRRKKHLRQQKARSVARKADRDRKRREKLVWRAESMPIKEVMAELRDFGMDIDEIHNEDRLIELHVMCHLHQRIIETGNWGRRSHENKGLLGDGVYVDRKSPIKKKVVAMQELNEWLAQPKLIGKTLEQKLLYRRVEKEKARVAKEEGEREAKEREAKDKEKIKELIADAESMSVGELLKELKEYGMDVANVDDEDKLVEMYVMCALHETIMVTGEFDYERLGKGIYADPSSPTKMRRTIAEMDERAVDEEGRGIVEEKKMEGEEGGTVAAEEEGEVVVEEEKEEEEEGGGAEEGAEDSLSDSLSESEDRVSEISSGRSVKSVSVLLDDHQEQVLKKKKQRRALANILFLKENVRAAARIEVKELLHLNPKKTELMKRLGLLCIDKNPGVEGAALRRRAAMILLERVVLDKKFEDDPTVCRSLADVHFDIWVAEGAKSSPIHLERAKFCWDKCLRHIDVASDPTAWEQTARVHLYLGEYEGALGTLEQLIKNFPRYENLGRVKVRAASLLMTLGRFKEAKGLLYGAMVRGTGTGGFGVLEMTFFAGILHKNWAAKLEEEGGGGEGEEGEGEGEIEEIKRASTAAFKEALQGEGLGEGAGVGEGGLDEVLSQPQVWRYFGDSAITKGLELLAMSIFECGVEANKGQNAALWISLAKSLRKCGKYEDAVDAAKQGLGVGGTGEGGKFNAKQVAGLLVVWENEDHDELYHEEIGLAIGAVMDEYVVYTEKGEGRGGGVDFGGRSKRGTHKDWKGRRKSSALMQKREDKWKLLTMDSDISMISMASGLSGTVGSLSALRQRRGTLTAHEY</sequence>
<dbReference type="SMART" id="SM00456">
    <property type="entry name" value="WW"/>
    <property type="match status" value="1"/>
</dbReference>
<feature type="region of interest" description="Disordered" evidence="5">
    <location>
        <begin position="158"/>
        <end position="261"/>
    </location>
</feature>
<dbReference type="PROSITE" id="PS50020">
    <property type="entry name" value="WW_DOMAIN_2"/>
    <property type="match status" value="1"/>
</dbReference>
<dbReference type="Pfam" id="PF13516">
    <property type="entry name" value="LRR_6"/>
    <property type="match status" value="3"/>
</dbReference>
<comment type="caution">
    <text evidence="7">The sequence shown here is derived from an EMBL/GenBank/DDBJ whole genome shotgun (WGS) entry which is preliminary data.</text>
</comment>
<dbReference type="Proteomes" id="UP001165060">
    <property type="component" value="Unassembled WGS sequence"/>
</dbReference>
<evidence type="ECO:0000256" key="2">
    <source>
        <dbReference type="ARBA" id="ARBA00022490"/>
    </source>
</evidence>
<dbReference type="Gene3D" id="2.20.70.10">
    <property type="match status" value="1"/>
</dbReference>
<gene>
    <name evidence="7" type="ORF">TeGR_g9383</name>
</gene>
<dbReference type="InterPro" id="IPR001611">
    <property type="entry name" value="Leu-rich_rpt"/>
</dbReference>
<reference evidence="7 8" key="1">
    <citation type="journal article" date="2023" name="Commun. Biol.">
        <title>Genome analysis of Parmales, the sister group of diatoms, reveals the evolutionary specialization of diatoms from phago-mixotrophs to photoautotrophs.</title>
        <authorList>
            <person name="Ban H."/>
            <person name="Sato S."/>
            <person name="Yoshikawa S."/>
            <person name="Yamada K."/>
            <person name="Nakamura Y."/>
            <person name="Ichinomiya M."/>
            <person name="Sato N."/>
            <person name="Blanc-Mathieu R."/>
            <person name="Endo H."/>
            <person name="Kuwata A."/>
            <person name="Ogata H."/>
        </authorList>
    </citation>
    <scope>NUCLEOTIDE SEQUENCE [LARGE SCALE GENOMIC DNA]</scope>
</reference>
<dbReference type="PANTHER" id="PTHR24107:SF2">
    <property type="entry name" value="NLR FAMILY CARD DOMAIN CONTAINING 3"/>
    <property type="match status" value="1"/>
</dbReference>
<feature type="region of interest" description="Disordered" evidence="5">
    <location>
        <begin position="1048"/>
        <end position="1067"/>
    </location>
</feature>
<feature type="compositionally biased region" description="Acidic residues" evidence="5">
    <location>
        <begin position="172"/>
        <end position="197"/>
    </location>
</feature>
<dbReference type="CDD" id="cd00201">
    <property type="entry name" value="WW"/>
    <property type="match status" value="1"/>
</dbReference>
<proteinExistence type="predicted"/>
<feature type="region of interest" description="Disordered" evidence="5">
    <location>
        <begin position="1760"/>
        <end position="1818"/>
    </location>
</feature>
<dbReference type="Gene3D" id="3.80.10.10">
    <property type="entry name" value="Ribonuclease Inhibitor"/>
    <property type="match status" value="2"/>
</dbReference>
<dbReference type="InterPro" id="IPR001202">
    <property type="entry name" value="WW_dom"/>
</dbReference>
<protein>
    <recommendedName>
        <fullName evidence="6">WW domain-containing protein</fullName>
    </recommendedName>
</protein>
<dbReference type="InterPro" id="IPR011990">
    <property type="entry name" value="TPR-like_helical_dom_sf"/>
</dbReference>
<dbReference type="Pfam" id="PF00397">
    <property type="entry name" value="WW"/>
    <property type="match status" value="1"/>
</dbReference>
<feature type="coiled-coil region" evidence="4">
    <location>
        <begin position="1109"/>
        <end position="1136"/>
    </location>
</feature>
<dbReference type="InterPro" id="IPR032675">
    <property type="entry name" value="LRR_dom_sf"/>
</dbReference>
<dbReference type="SMART" id="SM00368">
    <property type="entry name" value="LRR_RI"/>
    <property type="match status" value="6"/>
</dbReference>
<evidence type="ECO:0000313" key="7">
    <source>
        <dbReference type="EMBL" id="GMI39555.1"/>
    </source>
</evidence>
<evidence type="ECO:0000256" key="4">
    <source>
        <dbReference type="SAM" id="Coils"/>
    </source>
</evidence>
<feature type="compositionally biased region" description="Polar residues" evidence="5">
    <location>
        <begin position="158"/>
        <end position="170"/>
    </location>
</feature>
<accession>A0ABQ6N4R7</accession>
<keyword evidence="4" id="KW-0175">Coiled coil</keyword>
<feature type="domain" description="WW" evidence="6">
    <location>
        <begin position="77"/>
        <end position="104"/>
    </location>
</feature>
<dbReference type="PROSITE" id="PS01159">
    <property type="entry name" value="WW_DOMAIN_1"/>
    <property type="match status" value="1"/>
</dbReference>
<keyword evidence="3" id="KW-0206">Cytoskeleton</keyword>
<feature type="coiled-coil region" evidence="4">
    <location>
        <begin position="1638"/>
        <end position="1675"/>
    </location>
</feature>
<evidence type="ECO:0000256" key="5">
    <source>
        <dbReference type="SAM" id="MobiDB-lite"/>
    </source>
</evidence>
<keyword evidence="2" id="KW-0963">Cytoplasm</keyword>
<feature type="region of interest" description="Disordered" evidence="5">
    <location>
        <begin position="2236"/>
        <end position="2258"/>
    </location>
</feature>
<feature type="compositionally biased region" description="Basic residues" evidence="5">
    <location>
        <begin position="2242"/>
        <end position="2257"/>
    </location>
</feature>
<dbReference type="InterPro" id="IPR036020">
    <property type="entry name" value="WW_dom_sf"/>
</dbReference>
<dbReference type="EMBL" id="BRYB01002094">
    <property type="protein sequence ID" value="GMI39555.1"/>
    <property type="molecule type" value="Genomic_DNA"/>
</dbReference>
<feature type="compositionally biased region" description="Basic and acidic residues" evidence="5">
    <location>
        <begin position="1055"/>
        <end position="1067"/>
    </location>
</feature>
<evidence type="ECO:0000256" key="1">
    <source>
        <dbReference type="ARBA" id="ARBA00004245"/>
    </source>
</evidence>
<dbReference type="SUPFAM" id="SSF51045">
    <property type="entry name" value="WW domain"/>
    <property type="match status" value="1"/>
</dbReference>
<evidence type="ECO:0000259" key="6">
    <source>
        <dbReference type="PROSITE" id="PS50020"/>
    </source>
</evidence>
<organism evidence="7 8">
    <name type="scientific">Tetraparma gracilis</name>
    <dbReference type="NCBI Taxonomy" id="2962635"/>
    <lineage>
        <taxon>Eukaryota</taxon>
        <taxon>Sar</taxon>
        <taxon>Stramenopiles</taxon>
        <taxon>Ochrophyta</taxon>
        <taxon>Bolidophyceae</taxon>
        <taxon>Parmales</taxon>
        <taxon>Triparmaceae</taxon>
        <taxon>Tetraparma</taxon>
    </lineage>
</organism>
<evidence type="ECO:0000256" key="3">
    <source>
        <dbReference type="ARBA" id="ARBA00023212"/>
    </source>
</evidence>
<dbReference type="SUPFAM" id="SSF48452">
    <property type="entry name" value="TPR-like"/>
    <property type="match status" value="1"/>
</dbReference>